<dbReference type="GO" id="GO:0016740">
    <property type="term" value="F:transferase activity"/>
    <property type="evidence" value="ECO:0007669"/>
    <property type="project" value="UniProtKB-KW"/>
</dbReference>
<keyword evidence="1" id="KW-0808">Transferase</keyword>
<dbReference type="AlphaFoldDB" id="A0A8J7R0A9"/>
<name>A0A8J7R0A9_9HYPH</name>
<dbReference type="Gene3D" id="3.40.50.10540">
    <property type="entry name" value="Crotonobetainyl-coa:carnitine coa-transferase, domain 1"/>
    <property type="match status" value="1"/>
</dbReference>
<evidence type="ECO:0000313" key="1">
    <source>
        <dbReference type="EMBL" id="MBP0437581.1"/>
    </source>
</evidence>
<organism evidence="1 2">
    <name type="scientific">Tianweitania sediminis</name>
    <dbReference type="NCBI Taxonomy" id="1502156"/>
    <lineage>
        <taxon>Bacteria</taxon>
        <taxon>Pseudomonadati</taxon>
        <taxon>Pseudomonadota</taxon>
        <taxon>Alphaproteobacteria</taxon>
        <taxon>Hyphomicrobiales</taxon>
        <taxon>Phyllobacteriaceae</taxon>
        <taxon>Tianweitania</taxon>
    </lineage>
</organism>
<dbReference type="InterPro" id="IPR050509">
    <property type="entry name" value="CoA-transferase_III"/>
</dbReference>
<sequence>MGPLAGLRIVEMAGLGPGPFCGMLLSDMGADVIRIDRPGNQSLVGVSYDIMHRGRRLVELNLKDGAERDQARALINKADGLIEGFRPGVMERLGLGPETFEASNPKLVFGRMTGWGQTGPLAQTAGHDINYLSITGALATIGPREKPAIPLNLVGDFGGGALYLAFGMVCGLLEAKSSGRGQVIDAAISDGAAHLMAMMYSMHNEGRWNTARESNLLDGGAAFYETYPCADGKFISVGAIEPRFQKVLLDALGISTALIVHDLQAPENKKLREELARVFASQPRAYWVELLEALDGCTAPVLDMAEAPEHPHNKARDTFVTHQGVRQPAPAPRFSRTVPELQNWSQTEPVRADTVLDQWKRRH</sequence>
<keyword evidence="2" id="KW-1185">Reference proteome</keyword>
<dbReference type="InterPro" id="IPR044855">
    <property type="entry name" value="CoA-Trfase_III_dom3_sf"/>
</dbReference>
<dbReference type="Pfam" id="PF02515">
    <property type="entry name" value="CoA_transf_3"/>
    <property type="match status" value="1"/>
</dbReference>
<reference evidence="1" key="1">
    <citation type="submission" date="2021-03" db="EMBL/GenBank/DDBJ databases">
        <title>Genome sequencing and assembly of Tianweitania sediminis.</title>
        <authorList>
            <person name="Chhetri G."/>
        </authorList>
    </citation>
    <scope>NUCLEOTIDE SEQUENCE</scope>
    <source>
        <strain evidence="1">Z8</strain>
    </source>
</reference>
<dbReference type="EMBL" id="JAGIYY010000001">
    <property type="protein sequence ID" value="MBP0437581.1"/>
    <property type="molecule type" value="Genomic_DNA"/>
</dbReference>
<protein>
    <submittedName>
        <fullName evidence="1">CoA transferase</fullName>
    </submittedName>
</protein>
<dbReference type="RefSeq" id="WP_209333577.1">
    <property type="nucleotide sequence ID" value="NZ_JAGIYY010000001.1"/>
</dbReference>
<dbReference type="InterPro" id="IPR023606">
    <property type="entry name" value="CoA-Trfase_III_dom_1_sf"/>
</dbReference>
<dbReference type="Gene3D" id="3.30.1540.10">
    <property type="entry name" value="formyl-coa transferase, domain 3"/>
    <property type="match status" value="1"/>
</dbReference>
<proteinExistence type="predicted"/>
<dbReference type="InterPro" id="IPR003673">
    <property type="entry name" value="CoA-Trfase_fam_III"/>
</dbReference>
<evidence type="ECO:0000313" key="2">
    <source>
        <dbReference type="Proteomes" id="UP000666240"/>
    </source>
</evidence>
<dbReference type="PANTHER" id="PTHR48228:SF5">
    <property type="entry name" value="ALPHA-METHYLACYL-COA RACEMASE"/>
    <property type="match status" value="1"/>
</dbReference>
<gene>
    <name evidence="1" type="ORF">J5Y06_02795</name>
</gene>
<dbReference type="SUPFAM" id="SSF89796">
    <property type="entry name" value="CoA-transferase family III (CaiB/BaiF)"/>
    <property type="match status" value="1"/>
</dbReference>
<accession>A0A8J7R0A9</accession>
<dbReference type="PANTHER" id="PTHR48228">
    <property type="entry name" value="SUCCINYL-COA--D-CITRAMALATE COA-TRANSFERASE"/>
    <property type="match status" value="1"/>
</dbReference>
<dbReference type="Proteomes" id="UP000666240">
    <property type="component" value="Unassembled WGS sequence"/>
</dbReference>
<comment type="caution">
    <text evidence="1">The sequence shown here is derived from an EMBL/GenBank/DDBJ whole genome shotgun (WGS) entry which is preliminary data.</text>
</comment>